<dbReference type="InterPro" id="IPR052222">
    <property type="entry name" value="DESIGUAL"/>
</dbReference>
<dbReference type="AlphaFoldDB" id="A0A9R1VAN2"/>
<name>A0A9R1VAN2_LACSA</name>
<comment type="caution">
    <text evidence="2">The sequence shown here is derived from an EMBL/GenBank/DDBJ whole genome shotgun (WGS) entry which is preliminary data.</text>
</comment>
<feature type="transmembrane region" description="Helical" evidence="1">
    <location>
        <begin position="12"/>
        <end position="35"/>
    </location>
</feature>
<organism evidence="2 3">
    <name type="scientific">Lactuca sativa</name>
    <name type="common">Garden lettuce</name>
    <dbReference type="NCBI Taxonomy" id="4236"/>
    <lineage>
        <taxon>Eukaryota</taxon>
        <taxon>Viridiplantae</taxon>
        <taxon>Streptophyta</taxon>
        <taxon>Embryophyta</taxon>
        <taxon>Tracheophyta</taxon>
        <taxon>Spermatophyta</taxon>
        <taxon>Magnoliopsida</taxon>
        <taxon>eudicotyledons</taxon>
        <taxon>Gunneridae</taxon>
        <taxon>Pentapetalae</taxon>
        <taxon>asterids</taxon>
        <taxon>campanulids</taxon>
        <taxon>Asterales</taxon>
        <taxon>Asteraceae</taxon>
        <taxon>Cichorioideae</taxon>
        <taxon>Cichorieae</taxon>
        <taxon>Lactucinae</taxon>
        <taxon>Lactuca</taxon>
    </lineage>
</organism>
<accession>A0A9R1VAN2</accession>
<reference evidence="2 3" key="1">
    <citation type="journal article" date="2017" name="Nat. Commun.">
        <title>Genome assembly with in vitro proximity ligation data and whole-genome triplication in lettuce.</title>
        <authorList>
            <person name="Reyes-Chin-Wo S."/>
            <person name="Wang Z."/>
            <person name="Yang X."/>
            <person name="Kozik A."/>
            <person name="Arikit S."/>
            <person name="Song C."/>
            <person name="Xia L."/>
            <person name="Froenicke L."/>
            <person name="Lavelle D.O."/>
            <person name="Truco M.J."/>
            <person name="Xia R."/>
            <person name="Zhu S."/>
            <person name="Xu C."/>
            <person name="Xu H."/>
            <person name="Xu X."/>
            <person name="Cox K."/>
            <person name="Korf I."/>
            <person name="Meyers B.C."/>
            <person name="Michelmore R.W."/>
        </authorList>
    </citation>
    <scope>NUCLEOTIDE SEQUENCE [LARGE SCALE GENOMIC DNA]</scope>
    <source>
        <strain evidence="3">cv. Salinas</strain>
        <tissue evidence="2">Seedlings</tissue>
    </source>
</reference>
<evidence type="ECO:0000313" key="3">
    <source>
        <dbReference type="Proteomes" id="UP000235145"/>
    </source>
</evidence>
<keyword evidence="1" id="KW-0812">Transmembrane</keyword>
<keyword evidence="1" id="KW-1133">Transmembrane helix</keyword>
<evidence type="ECO:0000256" key="1">
    <source>
        <dbReference type="SAM" id="Phobius"/>
    </source>
</evidence>
<keyword evidence="3" id="KW-1185">Reference proteome</keyword>
<sequence>MEKQHQTRIISHVLIIIIIIFLSFASFALCIICEFKKSKEIRVDGKLCYLPQSRAFAYGIAALICSFIAQVIGTGFFILCRRSADFKSSKSSFASIILCLSW</sequence>
<evidence type="ECO:0000313" key="2">
    <source>
        <dbReference type="EMBL" id="KAJ0201281.1"/>
    </source>
</evidence>
<dbReference type="PANTHER" id="PTHR31769">
    <property type="entry name" value="OS07G0462200 PROTEIN-RELATED"/>
    <property type="match status" value="1"/>
</dbReference>
<proteinExistence type="predicted"/>
<dbReference type="EMBL" id="NBSK02000006">
    <property type="protein sequence ID" value="KAJ0201281.1"/>
    <property type="molecule type" value="Genomic_DNA"/>
</dbReference>
<feature type="transmembrane region" description="Helical" evidence="1">
    <location>
        <begin position="55"/>
        <end position="80"/>
    </location>
</feature>
<protein>
    <submittedName>
        <fullName evidence="2">Uncharacterized protein</fullName>
    </submittedName>
</protein>
<keyword evidence="1" id="KW-0472">Membrane</keyword>
<gene>
    <name evidence="2" type="ORF">LSAT_V11C600305460</name>
</gene>
<dbReference type="Proteomes" id="UP000235145">
    <property type="component" value="Unassembled WGS sequence"/>
</dbReference>